<feature type="region of interest" description="Disordered" evidence="1">
    <location>
        <begin position="361"/>
        <end position="393"/>
    </location>
</feature>
<organism evidence="2 3">
    <name type="scientific">Odynerus spinipes</name>
    <dbReference type="NCBI Taxonomy" id="1348599"/>
    <lineage>
        <taxon>Eukaryota</taxon>
        <taxon>Metazoa</taxon>
        <taxon>Ecdysozoa</taxon>
        <taxon>Arthropoda</taxon>
        <taxon>Hexapoda</taxon>
        <taxon>Insecta</taxon>
        <taxon>Pterygota</taxon>
        <taxon>Neoptera</taxon>
        <taxon>Endopterygota</taxon>
        <taxon>Hymenoptera</taxon>
        <taxon>Apocrita</taxon>
        <taxon>Aculeata</taxon>
        <taxon>Vespoidea</taxon>
        <taxon>Vespidae</taxon>
        <taxon>Eumeninae</taxon>
        <taxon>Odynerus</taxon>
    </lineage>
</organism>
<protein>
    <recommendedName>
        <fullName evidence="4">Gag protein</fullName>
    </recommendedName>
</protein>
<gene>
    <name evidence="2" type="ORF">KPH14_012225</name>
</gene>
<reference evidence="2" key="2">
    <citation type="journal article" date="2023" name="Commun. Biol.">
        <title>Intrasexual cuticular hydrocarbon dimorphism in a wasp sheds light on hydrocarbon biosynthesis genes in Hymenoptera.</title>
        <authorList>
            <person name="Moris V.C."/>
            <person name="Podsiadlowski L."/>
            <person name="Martin S."/>
            <person name="Oeyen J.P."/>
            <person name="Donath A."/>
            <person name="Petersen M."/>
            <person name="Wilbrandt J."/>
            <person name="Misof B."/>
            <person name="Liedtke D."/>
            <person name="Thamm M."/>
            <person name="Scheiner R."/>
            <person name="Schmitt T."/>
            <person name="Niehuis O."/>
        </authorList>
    </citation>
    <scope>NUCLEOTIDE SEQUENCE</scope>
    <source>
        <strain evidence="2">GBR_01_08_01A</strain>
    </source>
</reference>
<dbReference type="Proteomes" id="UP001258017">
    <property type="component" value="Unassembled WGS sequence"/>
</dbReference>
<feature type="region of interest" description="Disordered" evidence="1">
    <location>
        <begin position="1"/>
        <end position="33"/>
    </location>
</feature>
<proteinExistence type="predicted"/>
<evidence type="ECO:0008006" key="4">
    <source>
        <dbReference type="Google" id="ProtNLM"/>
    </source>
</evidence>
<dbReference type="AlphaFoldDB" id="A0AAD9RLM6"/>
<dbReference type="EMBL" id="JAIFRP010000037">
    <property type="protein sequence ID" value="KAK2582009.1"/>
    <property type="molecule type" value="Genomic_DNA"/>
</dbReference>
<feature type="compositionally biased region" description="Basic and acidic residues" evidence="1">
    <location>
        <begin position="1"/>
        <end position="10"/>
    </location>
</feature>
<evidence type="ECO:0000256" key="1">
    <source>
        <dbReference type="SAM" id="MobiDB-lite"/>
    </source>
</evidence>
<feature type="compositionally biased region" description="Polar residues" evidence="1">
    <location>
        <begin position="11"/>
        <end position="33"/>
    </location>
</feature>
<reference evidence="2" key="1">
    <citation type="submission" date="2021-08" db="EMBL/GenBank/DDBJ databases">
        <authorList>
            <person name="Misof B."/>
            <person name="Oliver O."/>
            <person name="Podsiadlowski L."/>
            <person name="Donath A."/>
            <person name="Peters R."/>
            <person name="Mayer C."/>
            <person name="Rust J."/>
            <person name="Gunkel S."/>
            <person name="Lesny P."/>
            <person name="Martin S."/>
            <person name="Oeyen J.P."/>
            <person name="Petersen M."/>
            <person name="Panagiotis P."/>
            <person name="Wilbrandt J."/>
            <person name="Tanja T."/>
        </authorList>
    </citation>
    <scope>NUCLEOTIDE SEQUENCE</scope>
    <source>
        <strain evidence="2">GBR_01_08_01A</strain>
        <tissue evidence="2">Thorax + abdomen</tissue>
    </source>
</reference>
<dbReference type="PANTHER" id="PTHR33223:SF6">
    <property type="entry name" value="CCHC-TYPE DOMAIN-CONTAINING PROTEIN"/>
    <property type="match status" value="1"/>
</dbReference>
<sequence>MSKPHTRSDDAATNVSETSSGVNQSISKKSSTVDGTKLMMELTQLREDVTRLTRTSTENSQIYNIVQSLSSELQRLSQKLDSPSEFQRTDLNDTILDAHDERNTDTHRRRECVRGISITDALALVPTFDGNSSKVTQFCRACERARELISRSDEPHFVYLLSQKLTGRASRVMIDFDGTSIDAFIYELKSNFAARRTGGFYRGELNRVQQHPREHILDYISRVKELRSCIMEAESPESEHSKRLIDEEVMDSFRRGLQPELSVRLESRRCRTVKESFTEAIKIDADIQFRHELTPGRYSLERRELNRPPPPRYSDQNFPRRQMPATRPMITNYPNVPDVPTCRYCKIRGHTREECRKLAYAQRTNQSTNPGNGEVRPSGNEHRRAIAPRNEKQALTIGMEIVTNTEDASRPSTSSEA</sequence>
<evidence type="ECO:0000313" key="3">
    <source>
        <dbReference type="Proteomes" id="UP001258017"/>
    </source>
</evidence>
<accession>A0AAD9RLM6</accession>
<keyword evidence="3" id="KW-1185">Reference proteome</keyword>
<name>A0AAD9RLM6_9HYME</name>
<dbReference type="PANTHER" id="PTHR33223">
    <property type="entry name" value="CCHC-TYPE DOMAIN-CONTAINING PROTEIN"/>
    <property type="match status" value="1"/>
</dbReference>
<comment type="caution">
    <text evidence="2">The sequence shown here is derived from an EMBL/GenBank/DDBJ whole genome shotgun (WGS) entry which is preliminary data.</text>
</comment>
<feature type="compositionally biased region" description="Polar residues" evidence="1">
    <location>
        <begin position="362"/>
        <end position="371"/>
    </location>
</feature>
<evidence type="ECO:0000313" key="2">
    <source>
        <dbReference type="EMBL" id="KAK2582009.1"/>
    </source>
</evidence>
<feature type="compositionally biased region" description="Basic and acidic residues" evidence="1">
    <location>
        <begin position="379"/>
        <end position="392"/>
    </location>
</feature>